<dbReference type="SMART" id="SM00398">
    <property type="entry name" value="HMG"/>
    <property type="match status" value="1"/>
</dbReference>
<dbReference type="Proteomes" id="UP001201812">
    <property type="component" value="Unassembled WGS sequence"/>
</dbReference>
<keyword evidence="5" id="KW-1185">Reference proteome</keyword>
<dbReference type="InterPro" id="IPR036910">
    <property type="entry name" value="HMG_box_dom_sf"/>
</dbReference>
<evidence type="ECO:0000256" key="1">
    <source>
        <dbReference type="PROSITE-ProRule" id="PRU00267"/>
    </source>
</evidence>
<evidence type="ECO:0000313" key="4">
    <source>
        <dbReference type="EMBL" id="KAI1720338.1"/>
    </source>
</evidence>
<feature type="DNA-binding region" description="HMG box" evidence="1">
    <location>
        <begin position="27"/>
        <end position="90"/>
    </location>
</feature>
<evidence type="ECO:0000313" key="5">
    <source>
        <dbReference type="Proteomes" id="UP001201812"/>
    </source>
</evidence>
<reference evidence="4" key="1">
    <citation type="submission" date="2022-01" db="EMBL/GenBank/DDBJ databases">
        <title>Genome Sequence Resource for Two Populations of Ditylenchus destructor, the Migratory Endoparasitic Phytonematode.</title>
        <authorList>
            <person name="Zhang H."/>
            <person name="Lin R."/>
            <person name="Xie B."/>
        </authorList>
    </citation>
    <scope>NUCLEOTIDE SEQUENCE</scope>
    <source>
        <strain evidence="4">BazhouSP</strain>
    </source>
</reference>
<keyword evidence="1" id="KW-0539">Nucleus</keyword>
<dbReference type="CDD" id="cd00084">
    <property type="entry name" value="HMG-box_SF"/>
    <property type="match status" value="1"/>
</dbReference>
<evidence type="ECO:0000256" key="2">
    <source>
        <dbReference type="SAM" id="MobiDB-lite"/>
    </source>
</evidence>
<dbReference type="PROSITE" id="PS50118">
    <property type="entry name" value="HMG_BOX_2"/>
    <property type="match status" value="1"/>
</dbReference>
<dbReference type="InterPro" id="IPR009071">
    <property type="entry name" value="HMG_box_dom"/>
</dbReference>
<accession>A0AAD4N9F4</accession>
<dbReference type="Gene3D" id="1.10.30.10">
    <property type="entry name" value="High mobility group box domain"/>
    <property type="match status" value="1"/>
</dbReference>
<protein>
    <submittedName>
        <fullName evidence="4">HMG (High mobility group) box domain-containing protein</fullName>
    </submittedName>
</protein>
<keyword evidence="1" id="KW-0238">DNA-binding</keyword>
<feature type="region of interest" description="Disordered" evidence="2">
    <location>
        <begin position="1"/>
        <end position="27"/>
    </location>
</feature>
<dbReference type="EMBL" id="JAKKPZ010000006">
    <property type="protein sequence ID" value="KAI1720338.1"/>
    <property type="molecule type" value="Genomic_DNA"/>
</dbReference>
<dbReference type="Pfam" id="PF00505">
    <property type="entry name" value="HMG_box"/>
    <property type="match status" value="1"/>
</dbReference>
<name>A0AAD4N9F4_9BILA</name>
<dbReference type="GO" id="GO:0005634">
    <property type="term" value="C:nucleus"/>
    <property type="evidence" value="ECO:0007669"/>
    <property type="project" value="UniProtKB-UniRule"/>
</dbReference>
<dbReference type="SUPFAM" id="SSF47095">
    <property type="entry name" value="HMG-box"/>
    <property type="match status" value="1"/>
</dbReference>
<dbReference type="AlphaFoldDB" id="A0AAD4N9F4"/>
<sequence length="90" mass="10056">MSKSAKGAAGDVKTTKGGETNKAGTGLKRPKNAYMFYLQETRAKVAAEVGSQKLAFKEIGKRWKDLNDKSKWEKLAAEDKARFEREKAKF</sequence>
<comment type="caution">
    <text evidence="4">The sequence shown here is derived from an EMBL/GenBank/DDBJ whole genome shotgun (WGS) entry which is preliminary data.</text>
</comment>
<proteinExistence type="predicted"/>
<gene>
    <name evidence="4" type="ORF">DdX_05725</name>
</gene>
<feature type="domain" description="HMG box" evidence="3">
    <location>
        <begin position="27"/>
        <end position="90"/>
    </location>
</feature>
<dbReference type="GO" id="GO:0003677">
    <property type="term" value="F:DNA binding"/>
    <property type="evidence" value="ECO:0007669"/>
    <property type="project" value="UniProtKB-UniRule"/>
</dbReference>
<organism evidence="4 5">
    <name type="scientific">Ditylenchus destructor</name>
    <dbReference type="NCBI Taxonomy" id="166010"/>
    <lineage>
        <taxon>Eukaryota</taxon>
        <taxon>Metazoa</taxon>
        <taxon>Ecdysozoa</taxon>
        <taxon>Nematoda</taxon>
        <taxon>Chromadorea</taxon>
        <taxon>Rhabditida</taxon>
        <taxon>Tylenchina</taxon>
        <taxon>Tylenchomorpha</taxon>
        <taxon>Sphaerularioidea</taxon>
        <taxon>Anguinidae</taxon>
        <taxon>Anguininae</taxon>
        <taxon>Ditylenchus</taxon>
    </lineage>
</organism>
<evidence type="ECO:0000259" key="3">
    <source>
        <dbReference type="PROSITE" id="PS50118"/>
    </source>
</evidence>